<evidence type="ECO:0000313" key="2">
    <source>
        <dbReference type="Proteomes" id="UP000652430"/>
    </source>
</evidence>
<proteinExistence type="predicted"/>
<sequence length="73" mass="7873">MPLERERHVFGRHAAAVVGYLDKVGSPARQAHSDAGGAGVDRIFDQLLQRAGGPFDHFTGSDTIDEMFGQAAY</sequence>
<accession>A0ABQ3L6W9</accession>
<keyword evidence="2" id="KW-1185">Reference proteome</keyword>
<gene>
    <name evidence="1" type="ORF">GCM10008023_00460</name>
</gene>
<dbReference type="EMBL" id="BNAQ01000001">
    <property type="protein sequence ID" value="GHH06922.1"/>
    <property type="molecule type" value="Genomic_DNA"/>
</dbReference>
<dbReference type="Proteomes" id="UP000652430">
    <property type="component" value="Unassembled WGS sequence"/>
</dbReference>
<evidence type="ECO:0000313" key="1">
    <source>
        <dbReference type="EMBL" id="GHH06922.1"/>
    </source>
</evidence>
<protein>
    <submittedName>
        <fullName evidence="1">Uncharacterized protein</fullName>
    </submittedName>
</protein>
<reference evidence="2" key="1">
    <citation type="journal article" date="2019" name="Int. J. Syst. Evol. Microbiol.">
        <title>The Global Catalogue of Microorganisms (GCM) 10K type strain sequencing project: providing services to taxonomists for standard genome sequencing and annotation.</title>
        <authorList>
            <consortium name="The Broad Institute Genomics Platform"/>
            <consortium name="The Broad Institute Genome Sequencing Center for Infectious Disease"/>
            <person name="Wu L."/>
            <person name="Ma J."/>
        </authorList>
    </citation>
    <scope>NUCLEOTIDE SEQUENCE [LARGE SCALE GENOMIC DNA]</scope>
    <source>
        <strain evidence="2">CGMCC 1.8957</strain>
    </source>
</reference>
<comment type="caution">
    <text evidence="1">The sequence shown here is derived from an EMBL/GenBank/DDBJ whole genome shotgun (WGS) entry which is preliminary data.</text>
</comment>
<organism evidence="1 2">
    <name type="scientific">Sphingomonas glacialis</name>
    <dbReference type="NCBI Taxonomy" id="658225"/>
    <lineage>
        <taxon>Bacteria</taxon>
        <taxon>Pseudomonadati</taxon>
        <taxon>Pseudomonadota</taxon>
        <taxon>Alphaproteobacteria</taxon>
        <taxon>Sphingomonadales</taxon>
        <taxon>Sphingomonadaceae</taxon>
        <taxon>Sphingomonas</taxon>
    </lineage>
</organism>
<name>A0ABQ3L6W9_9SPHN</name>